<reference evidence="1 2" key="1">
    <citation type="journal article" date="2018" name="Front. Plant Sci.">
        <title>Red Clover (Trifolium pratense) and Zigzag Clover (T. medium) - A Picture of Genomic Similarities and Differences.</title>
        <authorList>
            <person name="Dluhosova J."/>
            <person name="Istvanek J."/>
            <person name="Nedelnik J."/>
            <person name="Repkova J."/>
        </authorList>
    </citation>
    <scope>NUCLEOTIDE SEQUENCE [LARGE SCALE GENOMIC DNA]</scope>
    <source>
        <strain evidence="2">cv. 10/8</strain>
        <tissue evidence="1">Leaf</tissue>
    </source>
</reference>
<dbReference type="EMBL" id="LXQA010103446">
    <property type="protein sequence ID" value="MCI17004.1"/>
    <property type="molecule type" value="Genomic_DNA"/>
</dbReference>
<feature type="non-terminal residue" evidence="1">
    <location>
        <position position="1"/>
    </location>
</feature>
<name>A0A392PYT1_9FABA</name>
<comment type="caution">
    <text evidence="1">The sequence shown here is derived from an EMBL/GenBank/DDBJ whole genome shotgun (WGS) entry which is preliminary data.</text>
</comment>
<keyword evidence="2" id="KW-1185">Reference proteome</keyword>
<evidence type="ECO:0000313" key="1">
    <source>
        <dbReference type="EMBL" id="MCI17004.1"/>
    </source>
</evidence>
<evidence type="ECO:0000313" key="2">
    <source>
        <dbReference type="Proteomes" id="UP000265520"/>
    </source>
</evidence>
<dbReference type="Proteomes" id="UP000265520">
    <property type="component" value="Unassembled WGS sequence"/>
</dbReference>
<accession>A0A392PYT1</accession>
<sequence length="59" mass="6710">IQVIMNWMKLCETRILDTPALNRSVDAFEVGGQMQDFAEIWTVRTCSPSENLRSPSEPP</sequence>
<protein>
    <submittedName>
        <fullName evidence="1">Uncharacterized protein</fullName>
    </submittedName>
</protein>
<dbReference type="AlphaFoldDB" id="A0A392PYT1"/>
<organism evidence="1 2">
    <name type="scientific">Trifolium medium</name>
    <dbReference type="NCBI Taxonomy" id="97028"/>
    <lineage>
        <taxon>Eukaryota</taxon>
        <taxon>Viridiplantae</taxon>
        <taxon>Streptophyta</taxon>
        <taxon>Embryophyta</taxon>
        <taxon>Tracheophyta</taxon>
        <taxon>Spermatophyta</taxon>
        <taxon>Magnoliopsida</taxon>
        <taxon>eudicotyledons</taxon>
        <taxon>Gunneridae</taxon>
        <taxon>Pentapetalae</taxon>
        <taxon>rosids</taxon>
        <taxon>fabids</taxon>
        <taxon>Fabales</taxon>
        <taxon>Fabaceae</taxon>
        <taxon>Papilionoideae</taxon>
        <taxon>50 kb inversion clade</taxon>
        <taxon>NPAAA clade</taxon>
        <taxon>Hologalegina</taxon>
        <taxon>IRL clade</taxon>
        <taxon>Trifolieae</taxon>
        <taxon>Trifolium</taxon>
    </lineage>
</organism>
<proteinExistence type="predicted"/>